<dbReference type="PROSITE" id="PS01334">
    <property type="entry name" value="PYRASE_CYS"/>
    <property type="match status" value="1"/>
</dbReference>
<dbReference type="InterPro" id="IPR036440">
    <property type="entry name" value="Peptidase_C15-like_sf"/>
</dbReference>
<dbReference type="NCBIfam" id="NF009676">
    <property type="entry name" value="PRK13197.1"/>
    <property type="match status" value="1"/>
</dbReference>
<comment type="similarity">
    <text evidence="1">Belongs to the peptidase C15 family.</text>
</comment>
<evidence type="ECO:0000256" key="2">
    <source>
        <dbReference type="ARBA" id="ARBA00022490"/>
    </source>
</evidence>
<sequence>MRTVLLSGFEPFGGDAVNSSWEAVRHVAGTWDTDAEGAGLATVRLPVTFGGAWPVLAAAVDEHVPDVVVAVGLAGATDAVRLERVAVNVADARIPDNDGAQPVDEPLVADGPAAYFSGLPVKAALAALREARIPAVVSNTAGTYVCNATFYALRHGLADRGVTAGFVHVPRTVEEDHHDAGALPVATLAEALRIVARTALAVAGGTLAEPVMAAGAEH</sequence>
<dbReference type="CDD" id="cd00501">
    <property type="entry name" value="Peptidase_C15"/>
    <property type="match status" value="1"/>
</dbReference>
<dbReference type="PIRSF" id="PIRSF015592">
    <property type="entry name" value="Prld-crbxl_pptds"/>
    <property type="match status" value="1"/>
</dbReference>
<dbReference type="PRINTS" id="PR00706">
    <property type="entry name" value="PYROGLUPTASE"/>
</dbReference>
<evidence type="ECO:0000313" key="8">
    <source>
        <dbReference type="Proteomes" id="UP001165405"/>
    </source>
</evidence>
<comment type="catalytic activity">
    <reaction evidence="6">
        <text>Release of an N-terminal pyroglutamyl group from a polypeptide, the second amino acid generally not being Pro.</text>
        <dbReference type="EC" id="3.4.19.3"/>
    </reaction>
</comment>
<dbReference type="Pfam" id="PF01470">
    <property type="entry name" value="Peptidase_C15"/>
    <property type="match status" value="1"/>
</dbReference>
<organism evidence="7 8">
    <name type="scientific">Antribacter soli</name>
    <dbReference type="NCBI Taxonomy" id="2910976"/>
    <lineage>
        <taxon>Bacteria</taxon>
        <taxon>Bacillati</taxon>
        <taxon>Actinomycetota</taxon>
        <taxon>Actinomycetes</taxon>
        <taxon>Micrococcales</taxon>
        <taxon>Promicromonosporaceae</taxon>
        <taxon>Antribacter</taxon>
    </lineage>
</organism>
<dbReference type="PANTHER" id="PTHR23402:SF1">
    <property type="entry name" value="PYROGLUTAMYL-PEPTIDASE I"/>
    <property type="match status" value="1"/>
</dbReference>
<dbReference type="Gene3D" id="3.40.630.20">
    <property type="entry name" value="Peptidase C15, pyroglutamyl peptidase I-like"/>
    <property type="match status" value="1"/>
</dbReference>
<protein>
    <recommendedName>
        <fullName evidence="6">Pyroglutamyl-peptidase I</fullName>
        <ecNumber evidence="6">3.4.19.3</ecNumber>
    </recommendedName>
</protein>
<dbReference type="RefSeq" id="WP_236089008.1">
    <property type="nucleotide sequence ID" value="NZ_JAKGSG010000027.1"/>
</dbReference>
<name>A0AA41QDK1_9MICO</name>
<evidence type="ECO:0000256" key="6">
    <source>
        <dbReference type="PROSITE-ProRule" id="PRU10077"/>
    </source>
</evidence>
<dbReference type="GO" id="GO:0016920">
    <property type="term" value="F:pyroglutamyl-peptidase activity"/>
    <property type="evidence" value="ECO:0007669"/>
    <property type="project" value="UniProtKB-EC"/>
</dbReference>
<dbReference type="PANTHER" id="PTHR23402">
    <property type="entry name" value="PROTEASE FAMILY C15 PYROGLUTAMYL-PEPTIDASE I-RELATED"/>
    <property type="match status" value="1"/>
</dbReference>
<dbReference type="InterPro" id="IPR033694">
    <property type="entry name" value="PGPEP1_Cys_AS"/>
</dbReference>
<dbReference type="SUPFAM" id="SSF53182">
    <property type="entry name" value="Pyrrolidone carboxyl peptidase (pyroglutamate aminopeptidase)"/>
    <property type="match status" value="1"/>
</dbReference>
<keyword evidence="2" id="KW-0963">Cytoplasm</keyword>
<evidence type="ECO:0000256" key="1">
    <source>
        <dbReference type="ARBA" id="ARBA00006641"/>
    </source>
</evidence>
<feature type="active site" evidence="6">
    <location>
        <position position="146"/>
    </location>
</feature>
<reference evidence="7" key="1">
    <citation type="submission" date="2022-01" db="EMBL/GenBank/DDBJ databases">
        <title>Antribacter sp. nov., isolated from Guizhou of China.</title>
        <authorList>
            <person name="Chengliang C."/>
            <person name="Ya Z."/>
        </authorList>
    </citation>
    <scope>NUCLEOTIDE SEQUENCE</scope>
    <source>
        <strain evidence="7">KLBMP 9083</strain>
    </source>
</reference>
<dbReference type="EMBL" id="JAKGSG010000027">
    <property type="protein sequence ID" value="MCF4121208.1"/>
    <property type="molecule type" value="Genomic_DNA"/>
</dbReference>
<dbReference type="Proteomes" id="UP001165405">
    <property type="component" value="Unassembled WGS sequence"/>
</dbReference>
<gene>
    <name evidence="7" type="ORF">L1785_09455</name>
</gene>
<comment type="caution">
    <text evidence="7">The sequence shown here is derived from an EMBL/GenBank/DDBJ whole genome shotgun (WGS) entry which is preliminary data.</text>
</comment>
<accession>A0AA41QDK1</accession>
<evidence type="ECO:0000256" key="4">
    <source>
        <dbReference type="ARBA" id="ARBA00022801"/>
    </source>
</evidence>
<dbReference type="InterPro" id="IPR016125">
    <property type="entry name" value="Peptidase_C15-like"/>
</dbReference>
<keyword evidence="5" id="KW-0788">Thiol protease</keyword>
<evidence type="ECO:0000256" key="3">
    <source>
        <dbReference type="ARBA" id="ARBA00022670"/>
    </source>
</evidence>
<evidence type="ECO:0000256" key="5">
    <source>
        <dbReference type="ARBA" id="ARBA00022807"/>
    </source>
</evidence>
<dbReference type="GO" id="GO:0006508">
    <property type="term" value="P:proteolysis"/>
    <property type="evidence" value="ECO:0007669"/>
    <property type="project" value="UniProtKB-KW"/>
</dbReference>
<evidence type="ECO:0000313" key="7">
    <source>
        <dbReference type="EMBL" id="MCF4121208.1"/>
    </source>
</evidence>
<keyword evidence="3" id="KW-0645">Protease</keyword>
<dbReference type="EC" id="3.4.19.3" evidence="6"/>
<dbReference type="GO" id="GO:0005829">
    <property type="term" value="C:cytosol"/>
    <property type="evidence" value="ECO:0007669"/>
    <property type="project" value="InterPro"/>
</dbReference>
<keyword evidence="4 7" id="KW-0378">Hydrolase</keyword>
<keyword evidence="8" id="KW-1185">Reference proteome</keyword>
<dbReference type="InterPro" id="IPR000816">
    <property type="entry name" value="Peptidase_C15"/>
</dbReference>
<dbReference type="AlphaFoldDB" id="A0AA41QDK1"/>
<proteinExistence type="inferred from homology"/>